<comment type="caution">
    <text evidence="1">The sequence shown here is derived from an EMBL/GenBank/DDBJ whole genome shotgun (WGS) entry which is preliminary data.</text>
</comment>
<organism evidence="1 2">
    <name type="scientific">Brachionus plicatilis</name>
    <name type="common">Marine rotifer</name>
    <name type="synonym">Brachionus muelleri</name>
    <dbReference type="NCBI Taxonomy" id="10195"/>
    <lineage>
        <taxon>Eukaryota</taxon>
        <taxon>Metazoa</taxon>
        <taxon>Spiralia</taxon>
        <taxon>Gnathifera</taxon>
        <taxon>Rotifera</taxon>
        <taxon>Eurotatoria</taxon>
        <taxon>Monogononta</taxon>
        <taxon>Pseudotrocha</taxon>
        <taxon>Ploima</taxon>
        <taxon>Brachionidae</taxon>
        <taxon>Brachionus</taxon>
    </lineage>
</organism>
<dbReference type="AlphaFoldDB" id="A0A3M7PI64"/>
<gene>
    <name evidence="1" type="ORF">BpHYR1_020169</name>
</gene>
<proteinExistence type="predicted"/>
<sequence length="273" mass="31298">DQLEDDAIAELHSWIKKEARPDKYDKKNSLLFIYWCKFGRFKIFGKKVYRRYDKDESGINYQYVVPVNDRTEVSKKVLNDPFNVAEYIQQCNQCALVKAPISFTRQPIVPNRSSRPFRLVSWDILGPLPWTDSHFPLHPGDCLPFFEICGVVSAKVSKSGRSGGLFDSIYLPTRCTGSFPFEVIYGRKPKPPVDLLFPAPELDLNLDVLSYASKVRADLLRCYETVAQNADVKVSKFKFYADRNVRLFGNALGDRVYLLKQVNKKGVSKKLSH</sequence>
<keyword evidence="2" id="KW-1185">Reference proteome</keyword>
<protein>
    <submittedName>
        <fullName evidence="1">Uncharacterized protein</fullName>
    </submittedName>
</protein>
<accession>A0A3M7PI64</accession>
<dbReference type="Proteomes" id="UP000276133">
    <property type="component" value="Unassembled WGS sequence"/>
</dbReference>
<name>A0A3M7PI64_BRAPC</name>
<evidence type="ECO:0000313" key="2">
    <source>
        <dbReference type="Proteomes" id="UP000276133"/>
    </source>
</evidence>
<feature type="non-terminal residue" evidence="1">
    <location>
        <position position="1"/>
    </location>
</feature>
<reference evidence="1 2" key="1">
    <citation type="journal article" date="2018" name="Sci. Rep.">
        <title>Genomic signatures of local adaptation to the degree of environmental predictability in rotifers.</title>
        <authorList>
            <person name="Franch-Gras L."/>
            <person name="Hahn C."/>
            <person name="Garcia-Roger E.M."/>
            <person name="Carmona M.J."/>
            <person name="Serra M."/>
            <person name="Gomez A."/>
        </authorList>
    </citation>
    <scope>NUCLEOTIDE SEQUENCE [LARGE SCALE GENOMIC DNA]</scope>
    <source>
        <strain evidence="1">HYR1</strain>
    </source>
</reference>
<dbReference type="EMBL" id="REGN01010606">
    <property type="protein sequence ID" value="RMZ98703.1"/>
    <property type="molecule type" value="Genomic_DNA"/>
</dbReference>
<evidence type="ECO:0000313" key="1">
    <source>
        <dbReference type="EMBL" id="RMZ98703.1"/>
    </source>
</evidence>